<dbReference type="GO" id="GO:0008146">
    <property type="term" value="F:sulfotransferase activity"/>
    <property type="evidence" value="ECO:0007669"/>
    <property type="project" value="InterPro"/>
</dbReference>
<dbReference type="Gene3D" id="3.40.50.300">
    <property type="entry name" value="P-loop containing nucleotide triphosphate hydrolases"/>
    <property type="match status" value="1"/>
</dbReference>
<keyword evidence="3" id="KW-1185">Reference proteome</keyword>
<proteinExistence type="predicted"/>
<organism evidence="2 3">
    <name type="scientific">Shimia haliotis</name>
    <dbReference type="NCBI Taxonomy" id="1280847"/>
    <lineage>
        <taxon>Bacteria</taxon>
        <taxon>Pseudomonadati</taxon>
        <taxon>Pseudomonadota</taxon>
        <taxon>Alphaproteobacteria</taxon>
        <taxon>Rhodobacterales</taxon>
        <taxon>Roseobacteraceae</taxon>
    </lineage>
</organism>
<dbReference type="AlphaFoldDB" id="A0A1I4EJE9"/>
<name>A0A1I4EJE9_9RHOB</name>
<keyword evidence="1 2" id="KW-0808">Transferase</keyword>
<protein>
    <submittedName>
        <fullName evidence="2">Sulfotransferase family protein</fullName>
    </submittedName>
</protein>
<dbReference type="Pfam" id="PF13469">
    <property type="entry name" value="Sulfotransfer_3"/>
    <property type="match status" value="1"/>
</dbReference>
<dbReference type="OrthoDB" id="981508at2"/>
<dbReference type="RefSeq" id="WP_093323973.1">
    <property type="nucleotide sequence ID" value="NZ_FOSZ01000004.1"/>
</dbReference>
<dbReference type="PANTHER" id="PTHR10605">
    <property type="entry name" value="HEPARAN SULFATE SULFOTRANSFERASE"/>
    <property type="match status" value="1"/>
</dbReference>
<dbReference type="SUPFAM" id="SSF52540">
    <property type="entry name" value="P-loop containing nucleoside triphosphate hydrolases"/>
    <property type="match status" value="1"/>
</dbReference>
<gene>
    <name evidence="2" type="ORF">SAMN04488036_104270</name>
</gene>
<evidence type="ECO:0000313" key="2">
    <source>
        <dbReference type="EMBL" id="SFL04697.1"/>
    </source>
</evidence>
<accession>A0A1I4EJE9</accession>
<dbReference type="InterPro" id="IPR027417">
    <property type="entry name" value="P-loop_NTPase"/>
</dbReference>
<evidence type="ECO:0000256" key="1">
    <source>
        <dbReference type="ARBA" id="ARBA00022679"/>
    </source>
</evidence>
<reference evidence="3" key="1">
    <citation type="submission" date="2016-10" db="EMBL/GenBank/DDBJ databases">
        <authorList>
            <person name="Varghese N."/>
            <person name="Submissions S."/>
        </authorList>
    </citation>
    <scope>NUCLEOTIDE SEQUENCE [LARGE SCALE GENOMIC DNA]</scope>
    <source>
        <strain evidence="3">DSM 28453</strain>
    </source>
</reference>
<dbReference type="EMBL" id="FOSZ01000004">
    <property type="protein sequence ID" value="SFL04697.1"/>
    <property type="molecule type" value="Genomic_DNA"/>
</dbReference>
<dbReference type="STRING" id="1280847.SAMN04488036_104270"/>
<sequence>MSQQQLFGNLFLSIGAMKAGTTWLYTVLSRHPELHFSLEKEIHYFYHRYVNSGLLSDQRRMRNAKQQYLNRFDPDRANIDRIRHNLHWVSAYLSRPVDDHWFRNLFELRGNQKYACEFSNLTAHVPVEAWPRIHDDCNKLRVLYTMRDPIKRLWSHTKFHLQVTNQVDKLDTWTPEEFQAFAKKDFLWDNAEYGAVLRRVKEGLPEGTWMPLFYEDLHEDQRGTLKKIEDFLDISNFDYPQQILDKRMTESVKRPMPEFFPDLFTEDVERIKSELTDLGLEPPASWL</sequence>
<dbReference type="PANTHER" id="PTHR10605:SF56">
    <property type="entry name" value="BIFUNCTIONAL HEPARAN SULFATE N-DEACETYLASE_N-SULFOTRANSFERASE"/>
    <property type="match status" value="1"/>
</dbReference>
<evidence type="ECO:0000313" key="3">
    <source>
        <dbReference type="Proteomes" id="UP000198851"/>
    </source>
</evidence>
<dbReference type="Proteomes" id="UP000198851">
    <property type="component" value="Unassembled WGS sequence"/>
</dbReference>
<dbReference type="InterPro" id="IPR037359">
    <property type="entry name" value="NST/OST"/>
</dbReference>